<keyword evidence="1" id="KW-0175">Coiled coil</keyword>
<keyword evidence="3" id="KW-1133">Transmembrane helix</keyword>
<sequence>MPHELTGSPPQPAVDPFRLTGIDDPPPTRPRRDRTRWSRWFSLGLLLAVIATVLVAAPWDAERRQAYADQWIVWTEPPPQRIDALAEKLELTEVGRRIFFASRPQLDGADDFQQHCPLEGDIVLGCYGGQRIYVYEVTDERLSGTIEATAAHELLHAYYDRLGPDETARIDELVADYVATLPDDDENARIVDGYPAGQRADEWHSRLGTSYAELPGALETHYAEVFHNRARIVEFAADSMAQLEGYTDRIEQLSTELAATSDDLEARSAAYDAAIAKLDEDIADFNTRAAKPGGIPSQSQYDSERAALQKRIDTLEADRKQLNLDVEAYNAKLEELKALDAERAELFSHLDSRTSKH</sequence>
<gene>
    <name evidence="4" type="ORF">GCM10025869_27320</name>
</gene>
<reference evidence="5" key="1">
    <citation type="journal article" date="2019" name="Int. J. Syst. Evol. Microbiol.">
        <title>The Global Catalogue of Microorganisms (GCM) 10K type strain sequencing project: providing services to taxonomists for standard genome sequencing and annotation.</title>
        <authorList>
            <consortium name="The Broad Institute Genomics Platform"/>
            <consortium name="The Broad Institute Genome Sequencing Center for Infectious Disease"/>
            <person name="Wu L."/>
            <person name="Ma J."/>
        </authorList>
    </citation>
    <scope>NUCLEOTIDE SEQUENCE [LARGE SCALE GENOMIC DNA]</scope>
    <source>
        <strain evidence="5">NBRC 108755</strain>
    </source>
</reference>
<evidence type="ECO:0000313" key="4">
    <source>
        <dbReference type="EMBL" id="GMA92203.1"/>
    </source>
</evidence>
<keyword evidence="5" id="KW-1185">Reference proteome</keyword>
<keyword evidence="3" id="KW-0812">Transmembrane</keyword>
<accession>A0ABQ6JV72</accession>
<evidence type="ECO:0000313" key="5">
    <source>
        <dbReference type="Proteomes" id="UP001157069"/>
    </source>
</evidence>
<evidence type="ECO:0000256" key="2">
    <source>
        <dbReference type="SAM" id="MobiDB-lite"/>
    </source>
</evidence>
<evidence type="ECO:0008006" key="6">
    <source>
        <dbReference type="Google" id="ProtNLM"/>
    </source>
</evidence>
<dbReference type="RefSeq" id="WP_284300862.1">
    <property type="nucleotide sequence ID" value="NZ_BSVA01000001.1"/>
</dbReference>
<dbReference type="Proteomes" id="UP001157069">
    <property type="component" value="Unassembled WGS sequence"/>
</dbReference>
<proteinExistence type="predicted"/>
<organism evidence="4 5">
    <name type="scientific">Homoserinibacter gongjuensis</name>
    <dbReference type="NCBI Taxonomy" id="1162968"/>
    <lineage>
        <taxon>Bacteria</taxon>
        <taxon>Bacillati</taxon>
        <taxon>Actinomycetota</taxon>
        <taxon>Actinomycetes</taxon>
        <taxon>Micrococcales</taxon>
        <taxon>Microbacteriaceae</taxon>
        <taxon>Homoserinibacter</taxon>
    </lineage>
</organism>
<evidence type="ECO:0000256" key="1">
    <source>
        <dbReference type="SAM" id="Coils"/>
    </source>
</evidence>
<name>A0ABQ6JV72_9MICO</name>
<feature type="coiled-coil region" evidence="1">
    <location>
        <begin position="236"/>
        <end position="263"/>
    </location>
</feature>
<protein>
    <recommendedName>
        <fullName evidence="6">Chromosome partition protein Smc</fullName>
    </recommendedName>
</protein>
<feature type="coiled-coil region" evidence="1">
    <location>
        <begin position="298"/>
        <end position="339"/>
    </location>
</feature>
<dbReference type="EMBL" id="BSVA01000001">
    <property type="protein sequence ID" value="GMA92203.1"/>
    <property type="molecule type" value="Genomic_DNA"/>
</dbReference>
<evidence type="ECO:0000256" key="3">
    <source>
        <dbReference type="SAM" id="Phobius"/>
    </source>
</evidence>
<comment type="caution">
    <text evidence="4">The sequence shown here is derived from an EMBL/GenBank/DDBJ whole genome shotgun (WGS) entry which is preliminary data.</text>
</comment>
<feature type="transmembrane region" description="Helical" evidence="3">
    <location>
        <begin position="40"/>
        <end position="59"/>
    </location>
</feature>
<feature type="region of interest" description="Disordered" evidence="2">
    <location>
        <begin position="1"/>
        <end position="33"/>
    </location>
</feature>
<keyword evidence="3" id="KW-0472">Membrane</keyword>